<dbReference type="RefSeq" id="WP_136721478.1">
    <property type="nucleotide sequence ID" value="NZ_SUMC01000001.1"/>
</dbReference>
<evidence type="ECO:0000259" key="7">
    <source>
        <dbReference type="Pfam" id="PF01850"/>
    </source>
</evidence>
<dbReference type="Pfam" id="PF01850">
    <property type="entry name" value="PIN"/>
    <property type="match status" value="1"/>
</dbReference>
<reference evidence="8 9" key="1">
    <citation type="submission" date="2019-04" db="EMBL/GenBank/DDBJ databases">
        <title>Streptomyces oryziradicis sp. nov., a novel actinomycete isolated from rhizosphere soil of rice (Oryza sativa L.).</title>
        <authorList>
            <person name="Li C."/>
        </authorList>
    </citation>
    <scope>NUCLEOTIDE SEQUENCE [LARGE SCALE GENOMIC DNA]</scope>
    <source>
        <strain evidence="8 9">NEAU-C40</strain>
    </source>
</reference>
<evidence type="ECO:0000313" key="9">
    <source>
        <dbReference type="Proteomes" id="UP000305778"/>
    </source>
</evidence>
<proteinExistence type="inferred from homology"/>
<comment type="caution">
    <text evidence="8">The sequence shown here is derived from an EMBL/GenBank/DDBJ whole genome shotgun (WGS) entry which is preliminary data.</text>
</comment>
<keyword evidence="5 6" id="KW-0460">Magnesium</keyword>
<dbReference type="HAMAP" id="MF_00265">
    <property type="entry name" value="VapC_Nob1"/>
    <property type="match status" value="1"/>
</dbReference>
<keyword evidence="4 6" id="KW-0378">Hydrolase</keyword>
<dbReference type="Gene3D" id="3.40.50.1010">
    <property type="entry name" value="5'-nuclease"/>
    <property type="match status" value="1"/>
</dbReference>
<dbReference type="GO" id="GO:0090729">
    <property type="term" value="F:toxin activity"/>
    <property type="evidence" value="ECO:0007669"/>
    <property type="project" value="UniProtKB-KW"/>
</dbReference>
<protein>
    <recommendedName>
        <fullName evidence="6">Ribonuclease VapC</fullName>
        <shortName evidence="6">RNase VapC</shortName>
        <ecNumber evidence="6">3.1.-.-</ecNumber>
    </recommendedName>
    <alternativeName>
        <fullName evidence="6">Toxin VapC</fullName>
    </alternativeName>
</protein>
<dbReference type="GO" id="GO:0016787">
    <property type="term" value="F:hydrolase activity"/>
    <property type="evidence" value="ECO:0007669"/>
    <property type="project" value="UniProtKB-KW"/>
</dbReference>
<evidence type="ECO:0000256" key="1">
    <source>
        <dbReference type="ARBA" id="ARBA00022649"/>
    </source>
</evidence>
<evidence type="ECO:0000256" key="2">
    <source>
        <dbReference type="ARBA" id="ARBA00022722"/>
    </source>
</evidence>
<dbReference type="OrthoDB" id="32665at2"/>
<evidence type="ECO:0000256" key="4">
    <source>
        <dbReference type="ARBA" id="ARBA00022801"/>
    </source>
</evidence>
<accession>A0A4U0SUS1</accession>
<dbReference type="InterPro" id="IPR029060">
    <property type="entry name" value="PIN-like_dom_sf"/>
</dbReference>
<comment type="similarity">
    <text evidence="6">Belongs to the PINc/VapC protein family.</text>
</comment>
<feature type="domain" description="PIN" evidence="7">
    <location>
        <begin position="2"/>
        <end position="122"/>
    </location>
</feature>
<dbReference type="EMBL" id="SUMC01000001">
    <property type="protein sequence ID" value="TKA13318.1"/>
    <property type="molecule type" value="Genomic_DNA"/>
</dbReference>
<dbReference type="Proteomes" id="UP000305778">
    <property type="component" value="Unassembled WGS sequence"/>
</dbReference>
<dbReference type="EC" id="3.1.-.-" evidence="6"/>
<keyword evidence="9" id="KW-1185">Reference proteome</keyword>
<comment type="function">
    <text evidence="6">Toxic component of a toxin-antitoxin (TA) system. An RNase.</text>
</comment>
<dbReference type="GO" id="GO:0004540">
    <property type="term" value="F:RNA nuclease activity"/>
    <property type="evidence" value="ECO:0007669"/>
    <property type="project" value="InterPro"/>
</dbReference>
<evidence type="ECO:0000313" key="8">
    <source>
        <dbReference type="EMBL" id="TKA13318.1"/>
    </source>
</evidence>
<name>A0A4U0SUS1_9ACTN</name>
<dbReference type="InterPro" id="IPR002716">
    <property type="entry name" value="PIN_dom"/>
</dbReference>
<keyword evidence="6" id="KW-0800">Toxin</keyword>
<comment type="cofactor">
    <cofactor evidence="6">
        <name>Mg(2+)</name>
        <dbReference type="ChEBI" id="CHEBI:18420"/>
    </cofactor>
</comment>
<dbReference type="AlphaFoldDB" id="A0A4U0SUS1"/>
<dbReference type="GO" id="GO:0000287">
    <property type="term" value="F:magnesium ion binding"/>
    <property type="evidence" value="ECO:0007669"/>
    <property type="project" value="UniProtKB-UniRule"/>
</dbReference>
<feature type="binding site" evidence="6">
    <location>
        <position position="98"/>
    </location>
    <ligand>
        <name>Mg(2+)</name>
        <dbReference type="ChEBI" id="CHEBI:18420"/>
    </ligand>
</feature>
<keyword evidence="1 6" id="KW-1277">Toxin-antitoxin system</keyword>
<evidence type="ECO:0000256" key="6">
    <source>
        <dbReference type="HAMAP-Rule" id="MF_00265"/>
    </source>
</evidence>
<evidence type="ECO:0000256" key="5">
    <source>
        <dbReference type="ARBA" id="ARBA00022842"/>
    </source>
</evidence>
<dbReference type="SUPFAM" id="SSF88723">
    <property type="entry name" value="PIN domain-like"/>
    <property type="match status" value="1"/>
</dbReference>
<evidence type="ECO:0000256" key="3">
    <source>
        <dbReference type="ARBA" id="ARBA00022723"/>
    </source>
</evidence>
<sequence>MIVIDTGPVVATANRKDDYHLQSVDLLQNFPGPLLLPSPLLAEIGYMLFSRAGAKAEADFPRDVADGVYELVSVTPSEVSRAADLVEQYSDLPLGTADAFVVAVAEKYRAVNVATLDRRHFSVVRPSHVPAFTLLP</sequence>
<organism evidence="8 9">
    <name type="scientific">Actinacidiphila oryziradicis</name>
    <dbReference type="NCBI Taxonomy" id="2571141"/>
    <lineage>
        <taxon>Bacteria</taxon>
        <taxon>Bacillati</taxon>
        <taxon>Actinomycetota</taxon>
        <taxon>Actinomycetes</taxon>
        <taxon>Kitasatosporales</taxon>
        <taxon>Streptomycetaceae</taxon>
        <taxon>Actinacidiphila</taxon>
    </lineage>
</organism>
<dbReference type="InterPro" id="IPR022907">
    <property type="entry name" value="VapC_family"/>
</dbReference>
<feature type="binding site" evidence="6">
    <location>
        <position position="5"/>
    </location>
    <ligand>
        <name>Mg(2+)</name>
        <dbReference type="ChEBI" id="CHEBI:18420"/>
    </ligand>
</feature>
<gene>
    <name evidence="6" type="primary">vapC</name>
    <name evidence="8" type="ORF">FCI23_00935</name>
</gene>
<keyword evidence="2 6" id="KW-0540">Nuclease</keyword>
<keyword evidence="3 6" id="KW-0479">Metal-binding</keyword>